<reference evidence="2 3" key="1">
    <citation type="submission" date="2020-02" db="EMBL/GenBank/DDBJ databases">
        <authorList>
            <person name="Ferguson B K."/>
        </authorList>
    </citation>
    <scope>NUCLEOTIDE SEQUENCE [LARGE SCALE GENOMIC DNA]</scope>
</reference>
<sequence>MEGKCLINTEGSQLTEPFVGKLAVRCPLFRSKHRRRNACHRRTWREKQGSSWRGSVCGKRLPANPIKDNGRSSSTSG</sequence>
<feature type="region of interest" description="Disordered" evidence="1">
    <location>
        <begin position="40"/>
        <end position="77"/>
    </location>
</feature>
<evidence type="ECO:0000256" key="1">
    <source>
        <dbReference type="SAM" id="MobiDB-lite"/>
    </source>
</evidence>
<keyword evidence="3" id="KW-1185">Reference proteome</keyword>
<accession>A0A6H5GTH4</accession>
<protein>
    <submittedName>
        <fullName evidence="2">Uncharacterized protein</fullName>
    </submittedName>
</protein>
<evidence type="ECO:0000313" key="2">
    <source>
        <dbReference type="EMBL" id="CAB0006683.1"/>
    </source>
</evidence>
<dbReference type="Proteomes" id="UP000479000">
    <property type="component" value="Unassembled WGS sequence"/>
</dbReference>
<proteinExistence type="predicted"/>
<name>A0A6H5GTH4_9HEMI</name>
<gene>
    <name evidence="2" type="ORF">NTEN_LOCUS12160</name>
</gene>
<dbReference type="AlphaFoldDB" id="A0A6H5GTH4"/>
<evidence type="ECO:0000313" key="3">
    <source>
        <dbReference type="Proteomes" id="UP000479000"/>
    </source>
</evidence>
<dbReference type="EMBL" id="CADCXU010018190">
    <property type="protein sequence ID" value="CAB0006683.1"/>
    <property type="molecule type" value="Genomic_DNA"/>
</dbReference>
<organism evidence="2 3">
    <name type="scientific">Nesidiocoris tenuis</name>
    <dbReference type="NCBI Taxonomy" id="355587"/>
    <lineage>
        <taxon>Eukaryota</taxon>
        <taxon>Metazoa</taxon>
        <taxon>Ecdysozoa</taxon>
        <taxon>Arthropoda</taxon>
        <taxon>Hexapoda</taxon>
        <taxon>Insecta</taxon>
        <taxon>Pterygota</taxon>
        <taxon>Neoptera</taxon>
        <taxon>Paraneoptera</taxon>
        <taxon>Hemiptera</taxon>
        <taxon>Heteroptera</taxon>
        <taxon>Panheteroptera</taxon>
        <taxon>Cimicomorpha</taxon>
        <taxon>Miridae</taxon>
        <taxon>Dicyphina</taxon>
        <taxon>Nesidiocoris</taxon>
    </lineage>
</organism>